<dbReference type="Proteomes" id="UP000635278">
    <property type="component" value="Unassembled WGS sequence"/>
</dbReference>
<evidence type="ECO:0000313" key="8">
    <source>
        <dbReference type="Proteomes" id="UP000635278"/>
    </source>
</evidence>
<evidence type="ECO:0000256" key="1">
    <source>
        <dbReference type="ARBA" id="ARBA00005382"/>
    </source>
</evidence>
<evidence type="ECO:0000313" key="7">
    <source>
        <dbReference type="EMBL" id="NHN83682.1"/>
    </source>
</evidence>
<evidence type="ECO:0000256" key="3">
    <source>
        <dbReference type="ARBA" id="ARBA00022801"/>
    </source>
</evidence>
<sequence length="1124" mass="113927">MTKVTGLTPFDNGTPTAGGSATSLKPGDFFQPTGVMSDAAFTTPMQAATVESSGVVVRRPGHSVLVDPTKKLQKWIAVGASLTGGSCYNLQVRMSAAQRKAYLTDLIVNKGWKLFRVAYTGNDFDYQAYWTPWDSGTFDPTNFMEYIVPTLLDILAIDPTVQFLWSPWTPPAALKTTGSLVGGYFSSSTANQTTYAGYISAFVTWADSLGIPVNYLTIQNEPQVDSASYPCCWMSSADQIAIGKILKANWATQTFQTGVTPKLIAADTSYFVAIHLSVNSVFSDYIGDCLAAGWDGYGVHNYSGYPAQMDATLAALTTPPGVVLGTEWMMAEPSGSVTLDSQVRSLAGQYFKDMMNRGLNGLMMWNLILDTADNGPANGQITNDPTWAGWWGACTHVDATTGNVTYAPDYYILNHINRTFGPGGTRLQCSPAFTTGSGAADLVVEAGLYADGATRGVFLWNPTTTAMTVTVIDGETATGYPVSLPANSFGSFTWSAGDVVLTGTTFTAPGAVTSLTGTSANGVNTIKWAAPTAVGDTEIGGYIVLRGGVPIRQVSASTLTFSETYGTATYSIVPYNAGGISTATAPTVNVTGTTAGATSYTLTGSTSLLQGQSSPYVITPNGVVSTAVTVTLASTLAGSFDEATVTLPAGSSAAVTVNFTPSASGTGSISASSGGALTDPAAISVTAAAATTTYSVTGPSALTVGTAATFTVTQGSGTLVSDTIITPALTGITGTISPTTVSFSGGTGQTATFTVTPTATGTGTMSFTNSRSLTDPSALALTVSAEAVPFSNYTLGLSPASVSAGGRSTVTATPGSGAANTAAIVVTLSDGGAGGSFSPATVTFAAGSTAAVTSTYTAPTTAQTVSISGTNNGSLSNPASASLTVTDAVANTVLAVTGTSGATLCGTAASNNFPSTTGIVGASAVIGISAPSQVTANVFIAGIGWASDANHENSPAADTLCSLWLGAGGTTGIPLGMFWTAANGASNYIWPKTVAPITNGKLAVALFVNTNTTAGTDGFGNAIAASTINHYNSTDGGSTWTLVETGTPGNSNTGINPTPKGQGVLAYNFGTGSMNLYKATVYDGSTKLIDVDMSTATVGASTFTDKTNNVWTVGSPNVAIAAAS</sequence>
<dbReference type="InterPro" id="IPR001139">
    <property type="entry name" value="Glyco_hydro_30"/>
</dbReference>
<gene>
    <name evidence="7" type="ORF">GOB93_03380</name>
</gene>
<dbReference type="Gene3D" id="2.60.40.1180">
    <property type="entry name" value="Golgi alpha-mannosidase II"/>
    <property type="match status" value="1"/>
</dbReference>
<evidence type="ECO:0000256" key="4">
    <source>
        <dbReference type="RuleBase" id="RU361188"/>
    </source>
</evidence>
<dbReference type="InterPro" id="IPR033453">
    <property type="entry name" value="Glyco_hydro_30_TIM-barrel"/>
</dbReference>
<protein>
    <recommendedName>
        <fullName evidence="6">Glycosyl hydrolase family 30 TIM-barrel domain-containing protein</fullName>
    </recommendedName>
</protein>
<dbReference type="Gene3D" id="3.20.20.80">
    <property type="entry name" value="Glycosidases"/>
    <property type="match status" value="1"/>
</dbReference>
<keyword evidence="8" id="KW-1185">Reference proteome</keyword>
<keyword evidence="3 4" id="KW-0378">Hydrolase</keyword>
<evidence type="ECO:0000256" key="2">
    <source>
        <dbReference type="ARBA" id="ARBA00022729"/>
    </source>
</evidence>
<dbReference type="EMBL" id="WOTB01000003">
    <property type="protein sequence ID" value="NHN83682.1"/>
    <property type="molecule type" value="Genomic_DNA"/>
</dbReference>
<feature type="region of interest" description="Disordered" evidence="5">
    <location>
        <begin position="1"/>
        <end position="23"/>
    </location>
</feature>
<proteinExistence type="inferred from homology"/>
<dbReference type="RefSeq" id="WP_173582121.1">
    <property type="nucleotide sequence ID" value="NZ_WOTB01000003.1"/>
</dbReference>
<organism evidence="7 8">
    <name type="scientific">Acetobacter musti</name>
    <dbReference type="NCBI Taxonomy" id="864732"/>
    <lineage>
        <taxon>Bacteria</taxon>
        <taxon>Pseudomonadati</taxon>
        <taxon>Pseudomonadota</taxon>
        <taxon>Alphaproteobacteria</taxon>
        <taxon>Acetobacterales</taxon>
        <taxon>Acetobacteraceae</taxon>
        <taxon>Acetobacter</taxon>
    </lineage>
</organism>
<comment type="caution">
    <text evidence="7">The sequence shown here is derived from an EMBL/GenBank/DDBJ whole genome shotgun (WGS) entry which is preliminary data.</text>
</comment>
<dbReference type="InterPro" id="IPR013780">
    <property type="entry name" value="Glyco_hydro_b"/>
</dbReference>
<evidence type="ECO:0000256" key="5">
    <source>
        <dbReference type="SAM" id="MobiDB-lite"/>
    </source>
</evidence>
<comment type="similarity">
    <text evidence="1 4">Belongs to the glycosyl hydrolase 30 family.</text>
</comment>
<dbReference type="SUPFAM" id="SSF51445">
    <property type="entry name" value="(Trans)glycosidases"/>
    <property type="match status" value="1"/>
</dbReference>
<dbReference type="PANTHER" id="PTHR11069:SF23">
    <property type="entry name" value="LYSOSOMAL ACID GLUCOSYLCERAMIDASE"/>
    <property type="match status" value="1"/>
</dbReference>
<reference evidence="7 8" key="1">
    <citation type="journal article" date="2020" name="Int. J. Syst. Evol. Microbiol.">
        <title>Novel acetic acid bacteria from cider fermentations: Acetobacter conturbans sp. nov. and Acetobacter fallax sp. nov.</title>
        <authorList>
            <person name="Sombolestani A.S."/>
            <person name="Cleenwerck I."/>
            <person name="Cnockaert M."/>
            <person name="Borremans W."/>
            <person name="Wieme A.D."/>
            <person name="De Vuyst L."/>
            <person name="Vandamme P."/>
        </authorList>
    </citation>
    <scope>NUCLEOTIDE SEQUENCE [LARGE SCALE GENOMIC DNA]</scope>
    <source>
        <strain evidence="7 8">LMG 30640</strain>
    </source>
</reference>
<evidence type="ECO:0000259" key="6">
    <source>
        <dbReference type="Pfam" id="PF02055"/>
    </source>
</evidence>
<feature type="domain" description="Glycosyl hydrolase family 30 TIM-barrel" evidence="6">
    <location>
        <begin position="83"/>
        <end position="377"/>
    </location>
</feature>
<keyword evidence="2" id="KW-0732">Signal</keyword>
<feature type="compositionally biased region" description="Polar residues" evidence="5">
    <location>
        <begin position="11"/>
        <end position="23"/>
    </location>
</feature>
<dbReference type="PANTHER" id="PTHR11069">
    <property type="entry name" value="GLUCOSYLCERAMIDASE"/>
    <property type="match status" value="1"/>
</dbReference>
<accession>A0ABX0JLI4</accession>
<keyword evidence="4" id="KW-0326">Glycosidase</keyword>
<dbReference type="Pfam" id="PF02055">
    <property type="entry name" value="Glyco_hydro_30"/>
    <property type="match status" value="1"/>
</dbReference>
<dbReference type="InterPro" id="IPR017853">
    <property type="entry name" value="GH"/>
</dbReference>
<name>A0ABX0JLI4_9PROT</name>